<reference evidence="2 3" key="1">
    <citation type="journal article" date="2014" name="Nature">
        <title>An environmental bacterial taxon with a large and distinct metabolic repertoire.</title>
        <authorList>
            <person name="Wilson M.C."/>
            <person name="Mori T."/>
            <person name="Ruckert C."/>
            <person name="Uria A.R."/>
            <person name="Helf M.J."/>
            <person name="Takada K."/>
            <person name="Gernert C."/>
            <person name="Steffens U.A."/>
            <person name="Heycke N."/>
            <person name="Schmitt S."/>
            <person name="Rinke C."/>
            <person name="Helfrich E.J."/>
            <person name="Brachmann A.O."/>
            <person name="Gurgui C."/>
            <person name="Wakimoto T."/>
            <person name="Kracht M."/>
            <person name="Crusemann M."/>
            <person name="Hentschel U."/>
            <person name="Abe I."/>
            <person name="Matsunaga S."/>
            <person name="Kalinowski J."/>
            <person name="Takeyama H."/>
            <person name="Piel J."/>
        </authorList>
    </citation>
    <scope>NUCLEOTIDE SEQUENCE [LARGE SCALE GENOMIC DNA]</scope>
    <source>
        <strain evidence="3">TSY2</strain>
    </source>
</reference>
<dbReference type="EMBL" id="AZHX01002998">
    <property type="protein sequence ID" value="ETW92246.1"/>
    <property type="molecule type" value="Genomic_DNA"/>
</dbReference>
<gene>
    <name evidence="2" type="ORF">ETSY2_54005</name>
</gene>
<protein>
    <submittedName>
        <fullName evidence="2">Uncharacterized protein</fullName>
    </submittedName>
</protein>
<evidence type="ECO:0000313" key="3">
    <source>
        <dbReference type="Proteomes" id="UP000019140"/>
    </source>
</evidence>
<accession>W4L4J6</accession>
<feature type="compositionally biased region" description="Basic residues" evidence="1">
    <location>
        <begin position="41"/>
        <end position="51"/>
    </location>
</feature>
<name>W4L4J6_9BACT</name>
<proteinExistence type="predicted"/>
<comment type="caution">
    <text evidence="2">The sequence shown here is derived from an EMBL/GenBank/DDBJ whole genome shotgun (WGS) entry which is preliminary data.</text>
</comment>
<dbReference type="HOGENOM" id="CLU_2615417_0_0_7"/>
<feature type="compositionally biased region" description="Basic residues" evidence="1">
    <location>
        <begin position="69"/>
        <end position="78"/>
    </location>
</feature>
<sequence length="78" mass="8989">MFFQLGFFLSVTLQNLGLLAGMAHSTWPLMQAHHQSNRISKSGRGRNRGRHGAWFLTKNALRETEQDRRSRRRSGHNA</sequence>
<feature type="region of interest" description="Disordered" evidence="1">
    <location>
        <begin position="35"/>
        <end position="78"/>
    </location>
</feature>
<keyword evidence="3" id="KW-1185">Reference proteome</keyword>
<dbReference type="Proteomes" id="UP000019140">
    <property type="component" value="Unassembled WGS sequence"/>
</dbReference>
<evidence type="ECO:0000313" key="2">
    <source>
        <dbReference type="EMBL" id="ETW92246.1"/>
    </source>
</evidence>
<evidence type="ECO:0000256" key="1">
    <source>
        <dbReference type="SAM" id="MobiDB-lite"/>
    </source>
</evidence>
<organism evidence="2 3">
    <name type="scientific">Candidatus Entotheonella gemina</name>
    <dbReference type="NCBI Taxonomy" id="1429439"/>
    <lineage>
        <taxon>Bacteria</taxon>
        <taxon>Pseudomonadati</taxon>
        <taxon>Nitrospinota/Tectimicrobiota group</taxon>
        <taxon>Candidatus Tectimicrobiota</taxon>
        <taxon>Candidatus Entotheonellia</taxon>
        <taxon>Candidatus Entotheonellales</taxon>
        <taxon>Candidatus Entotheonellaceae</taxon>
        <taxon>Candidatus Entotheonella</taxon>
    </lineage>
</organism>
<dbReference type="AlphaFoldDB" id="W4L4J6"/>